<dbReference type="Gene3D" id="1.10.3210.10">
    <property type="entry name" value="Hypothetical protein af1432"/>
    <property type="match status" value="1"/>
</dbReference>
<keyword evidence="3" id="KW-1185">Reference proteome</keyword>
<gene>
    <name evidence="2" type="ORF">GFB49_11555</name>
</gene>
<dbReference type="RefSeq" id="WP_153216035.1">
    <property type="nucleotide sequence ID" value="NZ_WIBF01000006.1"/>
</dbReference>
<evidence type="ECO:0000313" key="3">
    <source>
        <dbReference type="Proteomes" id="UP000444174"/>
    </source>
</evidence>
<dbReference type="SUPFAM" id="SSF109604">
    <property type="entry name" value="HD-domain/PDEase-like"/>
    <property type="match status" value="1"/>
</dbReference>
<evidence type="ECO:0000313" key="2">
    <source>
        <dbReference type="EMBL" id="MQQ09092.1"/>
    </source>
</evidence>
<feature type="domain" description="HD" evidence="1">
    <location>
        <begin position="56"/>
        <end position="127"/>
    </location>
</feature>
<proteinExistence type="predicted"/>
<accession>A0A843YIJ7</accession>
<dbReference type="InterPro" id="IPR006674">
    <property type="entry name" value="HD_domain"/>
</dbReference>
<dbReference type="Proteomes" id="UP000444174">
    <property type="component" value="Unassembled WGS sequence"/>
</dbReference>
<evidence type="ECO:0000259" key="1">
    <source>
        <dbReference type="Pfam" id="PF13023"/>
    </source>
</evidence>
<dbReference type="Pfam" id="PF13023">
    <property type="entry name" value="HD_3"/>
    <property type="match status" value="1"/>
</dbReference>
<dbReference type="EMBL" id="WIBF01000006">
    <property type="protein sequence ID" value="MQQ09092.1"/>
    <property type="molecule type" value="Genomic_DNA"/>
</dbReference>
<dbReference type="AlphaFoldDB" id="A0A843YIJ7"/>
<protein>
    <submittedName>
        <fullName evidence="2">HD domain-containing protein</fullName>
    </submittedName>
</protein>
<organism evidence="2 3">
    <name type="scientific">Tritonibacter litoralis</name>
    <dbReference type="NCBI Taxonomy" id="2662264"/>
    <lineage>
        <taxon>Bacteria</taxon>
        <taxon>Pseudomonadati</taxon>
        <taxon>Pseudomonadota</taxon>
        <taxon>Alphaproteobacteria</taxon>
        <taxon>Rhodobacterales</taxon>
        <taxon>Paracoccaceae</taxon>
        <taxon>Tritonibacter</taxon>
    </lineage>
</organism>
<sequence length="201" mass="22296">MSDFKSTQSTVHDAAIWTGTCYMDLLDPNPAEIHLTDIARALSRLARFNGFGRAFYSVAEHSVWCVRVFEVHAAGDIYSDPVLRDIARDILLHDAPEAYLGDVTSPLKAHLPDYQRLETRMAAAIAARFNLTGSAPEWVKRCDREMLAIEKADLLPTAGPWPVDGLEYPPNISPLHLTPSQAENFFLQEAQKLGFDTRAGG</sequence>
<comment type="caution">
    <text evidence="2">The sequence shown here is derived from an EMBL/GenBank/DDBJ whole genome shotgun (WGS) entry which is preliminary data.</text>
</comment>
<reference evidence="2 3" key="1">
    <citation type="submission" date="2019-10" db="EMBL/GenBank/DDBJ databases">
        <title>Epibacterium sp. nov., isolated from seawater.</title>
        <authorList>
            <person name="Zhang X."/>
            <person name="Li N."/>
        </authorList>
    </citation>
    <scope>NUCLEOTIDE SEQUENCE [LARGE SCALE GENOMIC DNA]</scope>
    <source>
        <strain evidence="2 3">SM1979</strain>
    </source>
</reference>
<name>A0A843YIJ7_9RHOB</name>